<dbReference type="PROSITE" id="PS00165">
    <property type="entry name" value="DEHYDRATASE_SER_THR"/>
    <property type="match status" value="1"/>
</dbReference>
<sequence>MSLVSTQEVWMAKKRISSFIQHTPLQYSPNLSNLSGSSIYLKLENLNTTHSFKIRGAANKILSLSENEKQRGITTFSTGNFGMAVAYVAKELGIRAVICLSNTVPKEKVKMIEESEAELILIGDSQDDAEKYCYQLQKEQGLTVIHPFDEDMVIAGQGTIGLEILEDFPEVDTVLAGLSGGGLHAGLGLALKTNVPALKLIGLSPKVGATMYESIQSGKPISVPEKNTLADSLLGGIGLNNRYTFQMVQEYVDEIVLLHETEFADAMRFMLENHQMLIEGAAAAGIAGVLSKKVKLGKNTVIVITGCRVDSSVLEKLWEAPDA</sequence>
<evidence type="ECO:0000256" key="6">
    <source>
        <dbReference type="ARBA" id="ARBA00023239"/>
    </source>
</evidence>
<protein>
    <recommendedName>
        <fullName evidence="4">threonine ammonia-lyase</fullName>
        <ecNumber evidence="4">4.3.1.19</ecNumber>
    </recommendedName>
    <alternativeName>
        <fullName evidence="8">Threonine deaminase</fullName>
    </alternativeName>
</protein>
<evidence type="ECO:0000313" key="10">
    <source>
        <dbReference type="EMBL" id="RLL47777.1"/>
    </source>
</evidence>
<dbReference type="GO" id="GO:0030170">
    <property type="term" value="F:pyridoxal phosphate binding"/>
    <property type="evidence" value="ECO:0007669"/>
    <property type="project" value="InterPro"/>
</dbReference>
<dbReference type="GO" id="GO:0006565">
    <property type="term" value="P:L-serine catabolic process"/>
    <property type="evidence" value="ECO:0007669"/>
    <property type="project" value="TreeGrafter"/>
</dbReference>
<evidence type="ECO:0000256" key="2">
    <source>
        <dbReference type="ARBA" id="ARBA00001933"/>
    </source>
</evidence>
<dbReference type="PANTHER" id="PTHR48078">
    <property type="entry name" value="THREONINE DEHYDRATASE, MITOCHONDRIAL-RELATED"/>
    <property type="match status" value="1"/>
</dbReference>
<dbReference type="EMBL" id="RCHR01000001">
    <property type="protein sequence ID" value="RLL47777.1"/>
    <property type="molecule type" value="Genomic_DNA"/>
</dbReference>
<evidence type="ECO:0000256" key="4">
    <source>
        <dbReference type="ARBA" id="ARBA00012096"/>
    </source>
</evidence>
<dbReference type="EC" id="4.3.1.19" evidence="4"/>
<dbReference type="RefSeq" id="WP_121520298.1">
    <property type="nucleotide sequence ID" value="NZ_RCHR01000001.1"/>
</dbReference>
<dbReference type="GO" id="GO:0003941">
    <property type="term" value="F:L-serine ammonia-lyase activity"/>
    <property type="evidence" value="ECO:0007669"/>
    <property type="project" value="TreeGrafter"/>
</dbReference>
<comment type="function">
    <text evidence="7">Catalyzes the anaerobic formation of alpha-ketobutyrate and ammonia from threonine in a two-step reaction. The first step involved a dehydration of threonine and a production of enamine intermediates (aminocrotonate), which tautomerizes to its imine form (iminobutyrate). Both intermediates are unstable and short-lived. The second step is the nonenzymatic hydrolysis of the enamine/imine intermediates to form 2-ketobutyrate and free ammonia. In the low water environment of the cell, the second step is accelerated by RidA.</text>
</comment>
<dbReference type="AlphaFoldDB" id="A0A498DS18"/>
<evidence type="ECO:0000259" key="9">
    <source>
        <dbReference type="Pfam" id="PF00291"/>
    </source>
</evidence>
<comment type="similarity">
    <text evidence="3">Belongs to the serine/threonine dehydratase family.</text>
</comment>
<dbReference type="InterPro" id="IPR050147">
    <property type="entry name" value="Ser/Thr_Dehydratase"/>
</dbReference>
<evidence type="ECO:0000256" key="8">
    <source>
        <dbReference type="ARBA" id="ARBA00031427"/>
    </source>
</evidence>
<reference evidence="10 11" key="1">
    <citation type="submission" date="2018-10" db="EMBL/GenBank/DDBJ databases">
        <title>Oceanobacillus sp. YLB-02 draft genome.</title>
        <authorList>
            <person name="Yu L."/>
        </authorList>
    </citation>
    <scope>NUCLEOTIDE SEQUENCE [LARGE SCALE GENOMIC DNA]</scope>
    <source>
        <strain evidence="10 11">YLB-02</strain>
    </source>
</reference>
<evidence type="ECO:0000256" key="1">
    <source>
        <dbReference type="ARBA" id="ARBA00001274"/>
    </source>
</evidence>
<gene>
    <name evidence="10" type="ORF">D8M04_00405</name>
</gene>
<feature type="domain" description="Tryptophan synthase beta chain-like PALP" evidence="9">
    <location>
        <begin position="17"/>
        <end position="306"/>
    </location>
</feature>
<dbReference type="PANTHER" id="PTHR48078:SF6">
    <property type="entry name" value="L-THREONINE DEHYDRATASE CATABOLIC TDCB"/>
    <property type="match status" value="1"/>
</dbReference>
<dbReference type="GO" id="GO:0009097">
    <property type="term" value="P:isoleucine biosynthetic process"/>
    <property type="evidence" value="ECO:0007669"/>
    <property type="project" value="TreeGrafter"/>
</dbReference>
<comment type="cofactor">
    <cofactor evidence="2">
        <name>pyridoxal 5'-phosphate</name>
        <dbReference type="ChEBI" id="CHEBI:597326"/>
    </cofactor>
</comment>
<dbReference type="InterPro" id="IPR001926">
    <property type="entry name" value="TrpB-like_PALP"/>
</dbReference>
<dbReference type="SUPFAM" id="SSF53686">
    <property type="entry name" value="Tryptophan synthase beta subunit-like PLP-dependent enzymes"/>
    <property type="match status" value="1"/>
</dbReference>
<evidence type="ECO:0000256" key="5">
    <source>
        <dbReference type="ARBA" id="ARBA00022898"/>
    </source>
</evidence>
<proteinExistence type="inferred from homology"/>
<comment type="catalytic activity">
    <reaction evidence="1">
        <text>L-threonine = 2-oxobutanoate + NH4(+)</text>
        <dbReference type="Rhea" id="RHEA:22108"/>
        <dbReference type="ChEBI" id="CHEBI:16763"/>
        <dbReference type="ChEBI" id="CHEBI:28938"/>
        <dbReference type="ChEBI" id="CHEBI:57926"/>
        <dbReference type="EC" id="4.3.1.19"/>
    </reaction>
</comment>
<accession>A0A498DS18</accession>
<dbReference type="Gene3D" id="3.40.50.1100">
    <property type="match status" value="2"/>
</dbReference>
<keyword evidence="6" id="KW-0456">Lyase</keyword>
<keyword evidence="5" id="KW-0663">Pyridoxal phosphate</keyword>
<dbReference type="Proteomes" id="UP000270219">
    <property type="component" value="Unassembled WGS sequence"/>
</dbReference>
<evidence type="ECO:0000256" key="3">
    <source>
        <dbReference type="ARBA" id="ARBA00010869"/>
    </source>
</evidence>
<dbReference type="OrthoDB" id="9811476at2"/>
<evidence type="ECO:0000256" key="7">
    <source>
        <dbReference type="ARBA" id="ARBA00025527"/>
    </source>
</evidence>
<name>A0A498DS18_9BACI</name>
<evidence type="ECO:0000313" key="11">
    <source>
        <dbReference type="Proteomes" id="UP000270219"/>
    </source>
</evidence>
<organism evidence="10 11">
    <name type="scientific">Oceanobacillus piezotolerans</name>
    <dbReference type="NCBI Taxonomy" id="2448030"/>
    <lineage>
        <taxon>Bacteria</taxon>
        <taxon>Bacillati</taxon>
        <taxon>Bacillota</taxon>
        <taxon>Bacilli</taxon>
        <taxon>Bacillales</taxon>
        <taxon>Bacillaceae</taxon>
        <taxon>Oceanobacillus</taxon>
    </lineage>
</organism>
<dbReference type="Pfam" id="PF00291">
    <property type="entry name" value="PALP"/>
    <property type="match status" value="1"/>
</dbReference>
<keyword evidence="11" id="KW-1185">Reference proteome</keyword>
<dbReference type="GO" id="GO:0004794">
    <property type="term" value="F:threonine deaminase activity"/>
    <property type="evidence" value="ECO:0007669"/>
    <property type="project" value="UniProtKB-EC"/>
</dbReference>
<dbReference type="InterPro" id="IPR036052">
    <property type="entry name" value="TrpB-like_PALP_sf"/>
</dbReference>
<comment type="caution">
    <text evidence="10">The sequence shown here is derived from an EMBL/GenBank/DDBJ whole genome shotgun (WGS) entry which is preliminary data.</text>
</comment>
<dbReference type="FunFam" id="3.40.50.1100:FF:000005">
    <property type="entry name" value="Threonine dehydratase catabolic"/>
    <property type="match status" value="1"/>
</dbReference>
<dbReference type="InterPro" id="IPR000634">
    <property type="entry name" value="Ser/Thr_deHydtase_PyrdxlP-BS"/>
</dbReference>
<dbReference type="CDD" id="cd01562">
    <property type="entry name" value="Thr-dehyd"/>
    <property type="match status" value="1"/>
</dbReference>
<dbReference type="GO" id="GO:0006567">
    <property type="term" value="P:L-threonine catabolic process"/>
    <property type="evidence" value="ECO:0007669"/>
    <property type="project" value="TreeGrafter"/>
</dbReference>